<gene>
    <name evidence="2" type="ORF">DPMN_070865</name>
</gene>
<evidence type="ECO:0000313" key="3">
    <source>
        <dbReference type="Proteomes" id="UP000828390"/>
    </source>
</evidence>
<dbReference type="Proteomes" id="UP000828390">
    <property type="component" value="Unassembled WGS sequence"/>
</dbReference>
<feature type="compositionally biased region" description="Low complexity" evidence="1">
    <location>
        <begin position="310"/>
        <end position="327"/>
    </location>
</feature>
<protein>
    <submittedName>
        <fullName evidence="2">Uncharacterized protein</fullName>
    </submittedName>
</protein>
<sequence>MGKHENIFKRLFNQRPKTSPNNPPHAPAKIAPKGQPLPLNATFLVQGQHIDKASSETKVVPKCKQKTCTSDNNAETVRDTQGCKLLSKDVIESKLMAITGPVDIRVLQSTVRPPSVDNSYYDRFERLDRDLVIGDTAYKEKGGRVRSASSKSRRPRSGRKRISSAKERKRSVSASMSRRKLPDERSTGSFFVTAMSFDDETKQNTLSNAVRQISPRTVLGLNKTGCPKEKSQSADKRRRAVLRGKSRDRSPSCKRSDRSNSVSSRSVGSASVCSSRAACRSEQRKLRPRMSRSRSRRATPRPNFKGAENSSTVISETKSSSVRSISRTSRKPRTTISDEVRHRLVLSTINSLPKTEHISMPLKVTHDASNGSYAYSYSHVGLRGERKSSAKVRRSANRDEVGEIDAVLRANVVNEYSGTHNRDKLWSVDGKRAAHSASSSVPKLRMIVAPTATPLATMVRDASAKMLMRHQYHTTV</sequence>
<accession>A0A9D3Z1T0</accession>
<proteinExistence type="predicted"/>
<feature type="compositionally biased region" description="Basic and acidic residues" evidence="1">
    <location>
        <begin position="245"/>
        <end position="258"/>
    </location>
</feature>
<evidence type="ECO:0000256" key="1">
    <source>
        <dbReference type="SAM" id="MobiDB-lite"/>
    </source>
</evidence>
<feature type="region of interest" description="Disordered" evidence="1">
    <location>
        <begin position="220"/>
        <end position="333"/>
    </location>
</feature>
<reference evidence="2" key="2">
    <citation type="submission" date="2020-11" db="EMBL/GenBank/DDBJ databases">
        <authorList>
            <person name="McCartney M.A."/>
            <person name="Auch B."/>
            <person name="Kono T."/>
            <person name="Mallez S."/>
            <person name="Becker A."/>
            <person name="Gohl D.M."/>
            <person name="Silverstein K.A.T."/>
            <person name="Koren S."/>
            <person name="Bechman K.B."/>
            <person name="Herman A."/>
            <person name="Abrahante J.E."/>
            <person name="Garbe J."/>
        </authorList>
    </citation>
    <scope>NUCLEOTIDE SEQUENCE</scope>
    <source>
        <strain evidence="2">Duluth1</strain>
        <tissue evidence="2">Whole animal</tissue>
    </source>
</reference>
<feature type="compositionally biased region" description="Basic residues" evidence="1">
    <location>
        <begin position="151"/>
        <end position="171"/>
    </location>
</feature>
<comment type="caution">
    <text evidence="2">The sequence shown here is derived from an EMBL/GenBank/DDBJ whole genome shotgun (WGS) entry which is preliminary data.</text>
</comment>
<name>A0A9D3Z1T0_DREPO</name>
<feature type="compositionally biased region" description="Low complexity" evidence="1">
    <location>
        <begin position="259"/>
        <end position="278"/>
    </location>
</feature>
<feature type="compositionally biased region" description="Basic residues" evidence="1">
    <location>
        <begin position="286"/>
        <end position="299"/>
    </location>
</feature>
<dbReference type="EMBL" id="JAIWYP010000014">
    <property type="protein sequence ID" value="KAH3711360.1"/>
    <property type="molecule type" value="Genomic_DNA"/>
</dbReference>
<reference evidence="2" key="1">
    <citation type="journal article" date="2019" name="bioRxiv">
        <title>The Genome of the Zebra Mussel, Dreissena polymorpha: A Resource for Invasive Species Research.</title>
        <authorList>
            <person name="McCartney M.A."/>
            <person name="Auch B."/>
            <person name="Kono T."/>
            <person name="Mallez S."/>
            <person name="Zhang Y."/>
            <person name="Obille A."/>
            <person name="Becker A."/>
            <person name="Abrahante J.E."/>
            <person name="Garbe J."/>
            <person name="Badalamenti J.P."/>
            <person name="Herman A."/>
            <person name="Mangelson H."/>
            <person name="Liachko I."/>
            <person name="Sullivan S."/>
            <person name="Sone E.D."/>
            <person name="Koren S."/>
            <person name="Silverstein K.A.T."/>
            <person name="Beckman K.B."/>
            <person name="Gohl D.M."/>
        </authorList>
    </citation>
    <scope>NUCLEOTIDE SEQUENCE</scope>
    <source>
        <strain evidence="2">Duluth1</strain>
        <tissue evidence="2">Whole animal</tissue>
    </source>
</reference>
<feature type="region of interest" description="Disordered" evidence="1">
    <location>
        <begin position="141"/>
        <end position="185"/>
    </location>
</feature>
<evidence type="ECO:0000313" key="2">
    <source>
        <dbReference type="EMBL" id="KAH3711360.1"/>
    </source>
</evidence>
<feature type="compositionally biased region" description="Basic and acidic residues" evidence="1">
    <location>
        <begin position="226"/>
        <end position="235"/>
    </location>
</feature>
<organism evidence="2 3">
    <name type="scientific">Dreissena polymorpha</name>
    <name type="common">Zebra mussel</name>
    <name type="synonym">Mytilus polymorpha</name>
    <dbReference type="NCBI Taxonomy" id="45954"/>
    <lineage>
        <taxon>Eukaryota</taxon>
        <taxon>Metazoa</taxon>
        <taxon>Spiralia</taxon>
        <taxon>Lophotrochozoa</taxon>
        <taxon>Mollusca</taxon>
        <taxon>Bivalvia</taxon>
        <taxon>Autobranchia</taxon>
        <taxon>Heteroconchia</taxon>
        <taxon>Euheterodonta</taxon>
        <taxon>Imparidentia</taxon>
        <taxon>Neoheterodontei</taxon>
        <taxon>Myida</taxon>
        <taxon>Dreissenoidea</taxon>
        <taxon>Dreissenidae</taxon>
        <taxon>Dreissena</taxon>
    </lineage>
</organism>
<dbReference type="AlphaFoldDB" id="A0A9D3Z1T0"/>
<keyword evidence="3" id="KW-1185">Reference proteome</keyword>
<feature type="region of interest" description="Disordered" evidence="1">
    <location>
        <begin position="12"/>
        <end position="35"/>
    </location>
</feature>